<protein>
    <recommendedName>
        <fullName evidence="7">Glycogen [starch] synthase</fullName>
        <ecNumber evidence="7">2.4.1.11</ecNumber>
    </recommendedName>
</protein>
<keyword evidence="10" id="KW-1185">Reference proteome</keyword>
<dbReference type="GO" id="GO:0005978">
    <property type="term" value="P:glycogen biosynthetic process"/>
    <property type="evidence" value="ECO:0007669"/>
    <property type="project" value="UniProtKB-UniPathway"/>
</dbReference>
<keyword evidence="4 7" id="KW-0808">Transferase</keyword>
<evidence type="ECO:0000313" key="9">
    <source>
        <dbReference type="EMBL" id="VDK48394.1"/>
    </source>
</evidence>
<comment type="catalytic activity">
    <reaction evidence="6">
        <text>[(1-&gt;4)-alpha-D-glucosyl](n) + UDP-alpha-D-glucose = [(1-&gt;4)-alpha-D-glucosyl](n+1) + UDP + H(+)</text>
        <dbReference type="Rhea" id="RHEA:18549"/>
        <dbReference type="Rhea" id="RHEA-COMP:9584"/>
        <dbReference type="Rhea" id="RHEA-COMP:9587"/>
        <dbReference type="ChEBI" id="CHEBI:15378"/>
        <dbReference type="ChEBI" id="CHEBI:15444"/>
        <dbReference type="ChEBI" id="CHEBI:58223"/>
        <dbReference type="ChEBI" id="CHEBI:58885"/>
        <dbReference type="EC" id="2.4.1.11"/>
    </reaction>
    <physiologicalReaction direction="left-to-right" evidence="6">
        <dbReference type="Rhea" id="RHEA:18550"/>
    </physiologicalReaction>
</comment>
<reference evidence="11" key="1">
    <citation type="submission" date="2016-06" db="UniProtKB">
        <authorList>
            <consortium name="WormBaseParasite"/>
        </authorList>
    </citation>
    <scope>IDENTIFICATION</scope>
</reference>
<evidence type="ECO:0000256" key="4">
    <source>
        <dbReference type="ARBA" id="ARBA00022679"/>
    </source>
</evidence>
<evidence type="ECO:0000256" key="8">
    <source>
        <dbReference type="SAM" id="MobiDB-lite"/>
    </source>
</evidence>
<evidence type="ECO:0000256" key="1">
    <source>
        <dbReference type="ARBA" id="ARBA00004964"/>
    </source>
</evidence>
<dbReference type="Gene3D" id="3.40.50.2000">
    <property type="entry name" value="Glycogen Phosphorylase B"/>
    <property type="match status" value="1"/>
</dbReference>
<comment type="function">
    <text evidence="7">Transfers the glycosyl residue from UDP-Glc to the non-reducing end of alpha-1,4-glucan.</text>
</comment>
<dbReference type="InterPro" id="IPR008631">
    <property type="entry name" value="Glycogen_synth"/>
</dbReference>
<comment type="pathway">
    <text evidence="1 7">Glycan biosynthesis; glycogen biosynthesis.</text>
</comment>
<dbReference type="Proteomes" id="UP000271098">
    <property type="component" value="Unassembled WGS sequence"/>
</dbReference>
<organism evidence="11">
    <name type="scientific">Gongylonema pulchrum</name>
    <dbReference type="NCBI Taxonomy" id="637853"/>
    <lineage>
        <taxon>Eukaryota</taxon>
        <taxon>Metazoa</taxon>
        <taxon>Ecdysozoa</taxon>
        <taxon>Nematoda</taxon>
        <taxon>Chromadorea</taxon>
        <taxon>Rhabditida</taxon>
        <taxon>Spirurina</taxon>
        <taxon>Spiruromorpha</taxon>
        <taxon>Spiruroidea</taxon>
        <taxon>Gongylonematidae</taxon>
        <taxon>Gongylonema</taxon>
    </lineage>
</organism>
<evidence type="ECO:0000313" key="10">
    <source>
        <dbReference type="Proteomes" id="UP000271098"/>
    </source>
</evidence>
<evidence type="ECO:0000256" key="7">
    <source>
        <dbReference type="RuleBase" id="RU363104"/>
    </source>
</evidence>
<dbReference type="EMBL" id="UYRT01009970">
    <property type="protein sequence ID" value="VDK48394.1"/>
    <property type="molecule type" value="Genomic_DNA"/>
</dbReference>
<dbReference type="GO" id="GO:0005737">
    <property type="term" value="C:cytoplasm"/>
    <property type="evidence" value="ECO:0007669"/>
    <property type="project" value="TreeGrafter"/>
</dbReference>
<evidence type="ECO:0000256" key="5">
    <source>
        <dbReference type="ARBA" id="ARBA00023056"/>
    </source>
</evidence>
<evidence type="ECO:0000256" key="2">
    <source>
        <dbReference type="ARBA" id="ARBA00010686"/>
    </source>
</evidence>
<accession>A0A183D8C7</accession>
<dbReference type="GO" id="GO:0004373">
    <property type="term" value="F:alpha-1,4-glucan glucosyltransferase (UDP-glucose donor) activity"/>
    <property type="evidence" value="ECO:0007669"/>
    <property type="project" value="UniProtKB-EC"/>
</dbReference>
<comment type="similarity">
    <text evidence="2 7">Belongs to the glycosyltransferase 3 family.</text>
</comment>
<feature type="compositionally biased region" description="Acidic residues" evidence="8">
    <location>
        <begin position="132"/>
        <end position="141"/>
    </location>
</feature>
<dbReference type="PANTHER" id="PTHR10176:SF3">
    <property type="entry name" value="GLYCOGEN [STARCH] SYNTHASE"/>
    <property type="match status" value="1"/>
</dbReference>
<keyword evidence="5 7" id="KW-0320">Glycogen biosynthesis</keyword>
<evidence type="ECO:0000256" key="3">
    <source>
        <dbReference type="ARBA" id="ARBA00022676"/>
    </source>
</evidence>
<dbReference type="AlphaFoldDB" id="A0A183D8C7"/>
<dbReference type="WBParaSite" id="GPUH_0000497501-mRNA-1">
    <property type="protein sequence ID" value="GPUH_0000497501-mRNA-1"/>
    <property type="gene ID" value="GPUH_0000497501"/>
</dbReference>
<dbReference type="PANTHER" id="PTHR10176">
    <property type="entry name" value="GLYCOGEN SYNTHASE"/>
    <property type="match status" value="1"/>
</dbReference>
<dbReference type="UniPathway" id="UPA00164"/>
<feature type="region of interest" description="Disordered" evidence="8">
    <location>
        <begin position="105"/>
        <end position="151"/>
    </location>
</feature>
<dbReference type="EC" id="2.4.1.11" evidence="7"/>
<reference evidence="9 10" key="2">
    <citation type="submission" date="2018-11" db="EMBL/GenBank/DDBJ databases">
        <authorList>
            <consortium name="Pathogen Informatics"/>
        </authorList>
    </citation>
    <scope>NUCLEOTIDE SEQUENCE [LARGE SCALE GENOMIC DNA]</scope>
</reference>
<gene>
    <name evidence="9" type="ORF">GPUH_LOCUS4969</name>
</gene>
<dbReference type="Pfam" id="PF05693">
    <property type="entry name" value="Glycogen_syn"/>
    <property type="match status" value="1"/>
</dbReference>
<evidence type="ECO:0000313" key="11">
    <source>
        <dbReference type="WBParaSite" id="GPUH_0000497501-mRNA-1"/>
    </source>
</evidence>
<keyword evidence="3 7" id="KW-0328">Glycosyltransferase</keyword>
<sequence length="151" mass="17274">MGVPSVTTNLSGFGCFIQEQVQDPQSYGIFVVDRRFKGPDESIDELAKTLYNFVLLSRRQRVIMRNRTERLSELLDWKTLGTFYREARRRALHVTHPNLVQVIEETLKKMPRPTSAPSTPTTSRSGSPHDTDESDTEEQEAFEAKAWAESN</sequence>
<name>A0A183D8C7_9BILA</name>
<proteinExistence type="inferred from homology"/>
<evidence type="ECO:0000256" key="6">
    <source>
        <dbReference type="ARBA" id="ARBA00047345"/>
    </source>
</evidence>
<dbReference type="OrthoDB" id="6335297at2759"/>
<feature type="compositionally biased region" description="Low complexity" evidence="8">
    <location>
        <begin position="112"/>
        <end position="128"/>
    </location>
</feature>